<feature type="region of interest" description="Disordered" evidence="2">
    <location>
        <begin position="1"/>
        <end position="78"/>
    </location>
</feature>
<evidence type="ECO:0000256" key="1">
    <source>
        <dbReference type="ARBA" id="ARBA00004430"/>
    </source>
</evidence>
<reference evidence="4 5" key="1">
    <citation type="journal article" date="2023" name="Commun. Biol.">
        <title>Reorganization of the ancestral sex-determining regions during the evolution of trioecy in Pleodorina starrii.</title>
        <authorList>
            <person name="Takahashi K."/>
            <person name="Suzuki S."/>
            <person name="Kawai-Toyooka H."/>
            <person name="Yamamoto K."/>
            <person name="Hamaji T."/>
            <person name="Ootsuki R."/>
            <person name="Yamaguchi H."/>
            <person name="Kawachi M."/>
            <person name="Higashiyama T."/>
            <person name="Nozaki H."/>
        </authorList>
    </citation>
    <scope>NUCLEOTIDE SEQUENCE [LARGE SCALE GENOMIC DNA]</scope>
    <source>
        <strain evidence="4 5">NIES-4479</strain>
    </source>
</reference>
<dbReference type="AlphaFoldDB" id="A0A9W6BKU5"/>
<keyword evidence="3" id="KW-0812">Transmembrane</keyword>
<comment type="subcellular location">
    <subcellularLocation>
        <location evidence="1">Cytoplasm</location>
        <location evidence="1">Cytoskeleton</location>
        <location evidence="1">Cilium axoneme</location>
    </subcellularLocation>
</comment>
<dbReference type="SUPFAM" id="SSF52047">
    <property type="entry name" value="RNI-like"/>
    <property type="match status" value="1"/>
</dbReference>
<keyword evidence="5" id="KW-1185">Reference proteome</keyword>
<feature type="transmembrane region" description="Helical" evidence="3">
    <location>
        <begin position="336"/>
        <end position="354"/>
    </location>
</feature>
<name>A0A9W6BKU5_9CHLO</name>
<dbReference type="Proteomes" id="UP001165080">
    <property type="component" value="Unassembled WGS sequence"/>
</dbReference>
<feature type="region of interest" description="Disordered" evidence="2">
    <location>
        <begin position="108"/>
        <end position="139"/>
    </location>
</feature>
<gene>
    <name evidence="4" type="primary">PLEST006448</name>
    <name evidence="4" type="ORF">PLESTB_000780400</name>
</gene>
<comment type="caution">
    <text evidence="4">The sequence shown here is derived from an EMBL/GenBank/DDBJ whole genome shotgun (WGS) entry which is preliminary data.</text>
</comment>
<feature type="transmembrane region" description="Helical" evidence="3">
    <location>
        <begin position="298"/>
        <end position="324"/>
    </location>
</feature>
<proteinExistence type="predicted"/>
<dbReference type="InterPro" id="IPR032675">
    <property type="entry name" value="LRR_dom_sf"/>
</dbReference>
<dbReference type="GO" id="GO:0005930">
    <property type="term" value="C:axoneme"/>
    <property type="evidence" value="ECO:0007669"/>
    <property type="project" value="UniProtKB-SubCell"/>
</dbReference>
<accession>A0A9W6BKU5</accession>
<feature type="transmembrane region" description="Helical" evidence="3">
    <location>
        <begin position="214"/>
        <end position="235"/>
    </location>
</feature>
<organism evidence="4 5">
    <name type="scientific">Pleodorina starrii</name>
    <dbReference type="NCBI Taxonomy" id="330485"/>
    <lineage>
        <taxon>Eukaryota</taxon>
        <taxon>Viridiplantae</taxon>
        <taxon>Chlorophyta</taxon>
        <taxon>core chlorophytes</taxon>
        <taxon>Chlorophyceae</taxon>
        <taxon>CS clade</taxon>
        <taxon>Chlamydomonadales</taxon>
        <taxon>Volvocaceae</taxon>
        <taxon>Pleodorina</taxon>
    </lineage>
</organism>
<evidence type="ECO:0000256" key="2">
    <source>
        <dbReference type="SAM" id="MobiDB-lite"/>
    </source>
</evidence>
<dbReference type="OrthoDB" id="120976at2759"/>
<dbReference type="EMBL" id="BRXU01000008">
    <property type="protein sequence ID" value="GLC53723.1"/>
    <property type="molecule type" value="Genomic_DNA"/>
</dbReference>
<keyword evidence="3" id="KW-0472">Membrane</keyword>
<evidence type="ECO:0000256" key="3">
    <source>
        <dbReference type="SAM" id="Phobius"/>
    </source>
</evidence>
<protein>
    <submittedName>
        <fullName evidence="4">Uncharacterized protein</fullName>
    </submittedName>
</protein>
<feature type="compositionally biased region" description="Polar residues" evidence="2">
    <location>
        <begin position="56"/>
        <end position="74"/>
    </location>
</feature>
<evidence type="ECO:0000313" key="5">
    <source>
        <dbReference type="Proteomes" id="UP001165080"/>
    </source>
</evidence>
<evidence type="ECO:0000313" key="4">
    <source>
        <dbReference type="EMBL" id="GLC53723.1"/>
    </source>
</evidence>
<feature type="compositionally biased region" description="Polar residues" evidence="2">
    <location>
        <begin position="30"/>
        <end position="43"/>
    </location>
</feature>
<sequence>MEKDSGLRSPLLTPEDRTAAEAEPAAAPSGTLSSTHHQNTPSDIETGPATPAAHQLEQQQLGLPSATGSGSSKDPSVRCTGDLDQCFQVRLPDHLYVEGFHPEWVTVHMPRSSSSSSSSSGGGGGGDGDGDGSPPQRLQPVSELRCVNMREVKLGEYDGSVRLGGRLMLSGRDAAVAVEGRRKSEAVVACNIPIGCEDIISLFFTIVADPLNGLAALLVSSIVWLFIVVCLYWFIATKRDDAVLYEGPLEEWILVGVLLGLQGIPCLLDSAFTPWGQLSDLWAFSSKVQPRLRTKMRWALAFITLDQLQPAVLIAFSLYIVLFLSSGELLSAFQNVVVLAFVATLDTAVLKWFLQTRYGSGDEHRISIAFLDIQPYGFGGPYQPEAWNLGAILTTLRSAGGGEVSTERKWRVLLNGDDGLGMLSERYSRTDSRMVVAAVLNVSVVCFSETAYKCVGERLPEGSRVEPHECQAEWYLAGASDAQWTNDLDQANRVALLKHFYNKVKRFPLRETDWSRQDLNARHVAVLAKMLEHSAGVRRLKISWNPRIGDEGVGYLARALQHNTKLTGLWMQGVGMTGRGARAVLEALRKNPRAARKILALGEADAREGLRAVVGEIEASRPEGTVLVCPI</sequence>
<keyword evidence="3" id="KW-1133">Transmembrane helix</keyword>
<dbReference type="Gene3D" id="3.80.10.10">
    <property type="entry name" value="Ribonuclease Inhibitor"/>
    <property type="match status" value="1"/>
</dbReference>